<evidence type="ECO:0000313" key="1">
    <source>
        <dbReference type="EMBL" id="SEE52179.1"/>
    </source>
</evidence>
<dbReference type="Proteomes" id="UP000183208">
    <property type="component" value="Unassembled WGS sequence"/>
</dbReference>
<dbReference type="AlphaFoldDB" id="A0A1H5JI93"/>
<protein>
    <submittedName>
        <fullName evidence="1">Uncharacterized protein</fullName>
    </submittedName>
</protein>
<dbReference type="RefSeq" id="WP_074830585.1">
    <property type="nucleotide sequence ID" value="NZ_FNTI01000001.1"/>
</dbReference>
<gene>
    <name evidence="1" type="ORF">SAMN05444171_7839</name>
</gene>
<dbReference type="EMBL" id="FNTI01000001">
    <property type="protein sequence ID" value="SEE52179.1"/>
    <property type="molecule type" value="Genomic_DNA"/>
</dbReference>
<accession>A0A1H5JI93</accession>
<name>A0A1H5JI93_9BRAD</name>
<reference evidence="1 2" key="1">
    <citation type="submission" date="2016-10" db="EMBL/GenBank/DDBJ databases">
        <authorList>
            <person name="de Groot N.N."/>
        </authorList>
    </citation>
    <scope>NUCLEOTIDE SEQUENCE [LARGE SCALE GENOMIC DNA]</scope>
    <source>
        <strain evidence="1 2">GAS522</strain>
    </source>
</reference>
<proteinExistence type="predicted"/>
<sequence>MESKKPQIAVDPNLAAEQGQAQNSLVNTLQSQAQIDTANLMTRYGTHLALAGAGMTPMADSASPIPTFKAA</sequence>
<evidence type="ECO:0000313" key="2">
    <source>
        <dbReference type="Proteomes" id="UP000183208"/>
    </source>
</evidence>
<organism evidence="1 2">
    <name type="scientific">Bradyrhizobium lablabi</name>
    <dbReference type="NCBI Taxonomy" id="722472"/>
    <lineage>
        <taxon>Bacteria</taxon>
        <taxon>Pseudomonadati</taxon>
        <taxon>Pseudomonadota</taxon>
        <taxon>Alphaproteobacteria</taxon>
        <taxon>Hyphomicrobiales</taxon>
        <taxon>Nitrobacteraceae</taxon>
        <taxon>Bradyrhizobium</taxon>
    </lineage>
</organism>